<proteinExistence type="predicted"/>
<dbReference type="GO" id="GO:0016787">
    <property type="term" value="F:hydrolase activity"/>
    <property type="evidence" value="ECO:0007669"/>
    <property type="project" value="UniProtKB-KW"/>
</dbReference>
<accession>A0A5B8Z072</accession>
<dbReference type="SUPFAM" id="SSF53474">
    <property type="entry name" value="alpha/beta-Hydrolases"/>
    <property type="match status" value="1"/>
</dbReference>
<dbReference type="PIRSF" id="PIRSF033634">
    <property type="entry name" value="UCP033634"/>
    <property type="match status" value="1"/>
</dbReference>
<dbReference type="InterPro" id="IPR029058">
    <property type="entry name" value="AB_hydrolase_fold"/>
</dbReference>
<dbReference type="RefSeq" id="WP_057775654.1">
    <property type="nucleotide sequence ID" value="NZ_CP042593.1"/>
</dbReference>
<organism evidence="1 2">
    <name type="scientific">Cytobacillus dafuensis</name>
    <name type="common">Bacillus dafuensis</name>
    <dbReference type="NCBI Taxonomy" id="1742359"/>
    <lineage>
        <taxon>Bacteria</taxon>
        <taxon>Bacillati</taxon>
        <taxon>Bacillota</taxon>
        <taxon>Bacilli</taxon>
        <taxon>Bacillales</taxon>
        <taxon>Bacillaceae</taxon>
        <taxon>Cytobacillus</taxon>
    </lineage>
</organism>
<dbReference type="InterPro" id="IPR017018">
    <property type="entry name" value="UCP033634"/>
</dbReference>
<dbReference type="Proteomes" id="UP000321555">
    <property type="component" value="Chromosome"/>
</dbReference>
<keyword evidence="2" id="KW-1185">Reference proteome</keyword>
<reference evidence="2" key="1">
    <citation type="submission" date="2019-08" db="EMBL/GenBank/DDBJ databases">
        <authorList>
            <person name="Zheng X."/>
        </authorList>
    </citation>
    <scope>NUCLEOTIDE SEQUENCE [LARGE SCALE GENOMIC DNA]</scope>
    <source>
        <strain evidence="2">FJAT-25496</strain>
    </source>
</reference>
<evidence type="ECO:0000313" key="1">
    <source>
        <dbReference type="EMBL" id="QED46295.1"/>
    </source>
</evidence>
<dbReference type="STRING" id="1742359.GCA_001439625_04399"/>
<dbReference type="OrthoDB" id="1908495at2"/>
<dbReference type="EMBL" id="CP042593">
    <property type="protein sequence ID" value="QED46295.1"/>
    <property type="molecule type" value="Genomic_DNA"/>
</dbReference>
<name>A0A5B8Z072_CYTDA</name>
<dbReference type="Gene3D" id="3.40.50.1820">
    <property type="entry name" value="alpha/beta hydrolase"/>
    <property type="match status" value="1"/>
</dbReference>
<dbReference type="KEGG" id="bda:FSZ17_02785"/>
<gene>
    <name evidence="1" type="ORF">FSZ17_02785</name>
</gene>
<evidence type="ECO:0000313" key="2">
    <source>
        <dbReference type="Proteomes" id="UP000321555"/>
    </source>
</evidence>
<keyword evidence="1" id="KW-0378">Hydrolase</keyword>
<dbReference type="AlphaFoldDB" id="A0A5B8Z072"/>
<protein>
    <submittedName>
        <fullName evidence="1">Alpha/beta hydrolase</fullName>
    </submittedName>
</protein>
<sequence length="208" mass="23704">MKLINDHVKCNTKIIPYSLFKQEKQTNTLAILLPGAGYTNKAPLLHYSTGVFYTRGYDVLHVNYEFSKEELSSLNENEFTSAVQTVIDKALKENHYTDYYFIAKSLGTITLAHLLENPSFHSAKAIWLTPLLQKTDVYNALLKSKNQGLCIIGDKDPCYIGDRFEAISHNKNLSLRLIEGVNHALEFKNNVMESIDVLKNVIRMIDEF</sequence>